<keyword evidence="2" id="KW-1185">Reference proteome</keyword>
<sequence length="123" mass="14170">MGKPTTQLKSSKCPQYSYMHSKNKCPAFGKTCFQCEKLNHSATMCRTSSDVKVVTMAHRAHQEEPVDSGDDEYYLVSDIHQSKHEKTMWHEVVSVEEIKVRFKLDSGSEIDIIPEIFFQKINK</sequence>
<evidence type="ECO:0000313" key="2">
    <source>
        <dbReference type="Proteomes" id="UP001159363"/>
    </source>
</evidence>
<accession>A0ABQ9GU44</accession>
<reference evidence="1 2" key="1">
    <citation type="submission" date="2023-02" db="EMBL/GenBank/DDBJ databases">
        <title>LHISI_Scaffold_Assembly.</title>
        <authorList>
            <person name="Stuart O.P."/>
            <person name="Cleave R."/>
            <person name="Magrath M.J.L."/>
            <person name="Mikheyev A.S."/>
        </authorList>
    </citation>
    <scope>NUCLEOTIDE SEQUENCE [LARGE SCALE GENOMIC DNA]</scope>
    <source>
        <strain evidence="1">Daus_M_001</strain>
        <tissue evidence="1">Leg muscle</tissue>
    </source>
</reference>
<comment type="caution">
    <text evidence="1">The sequence shown here is derived from an EMBL/GenBank/DDBJ whole genome shotgun (WGS) entry which is preliminary data.</text>
</comment>
<evidence type="ECO:0000313" key="1">
    <source>
        <dbReference type="EMBL" id="KAJ8875551.1"/>
    </source>
</evidence>
<dbReference type="Proteomes" id="UP001159363">
    <property type="component" value="Chromosome 8"/>
</dbReference>
<organism evidence="1 2">
    <name type="scientific">Dryococelus australis</name>
    <dbReference type="NCBI Taxonomy" id="614101"/>
    <lineage>
        <taxon>Eukaryota</taxon>
        <taxon>Metazoa</taxon>
        <taxon>Ecdysozoa</taxon>
        <taxon>Arthropoda</taxon>
        <taxon>Hexapoda</taxon>
        <taxon>Insecta</taxon>
        <taxon>Pterygota</taxon>
        <taxon>Neoptera</taxon>
        <taxon>Polyneoptera</taxon>
        <taxon>Phasmatodea</taxon>
        <taxon>Verophasmatodea</taxon>
        <taxon>Anareolatae</taxon>
        <taxon>Phasmatidae</taxon>
        <taxon>Eurycanthinae</taxon>
        <taxon>Dryococelus</taxon>
    </lineage>
</organism>
<name>A0ABQ9GU44_9NEOP</name>
<dbReference type="EMBL" id="JARBHB010000009">
    <property type="protein sequence ID" value="KAJ8875551.1"/>
    <property type="molecule type" value="Genomic_DNA"/>
</dbReference>
<proteinExistence type="predicted"/>
<protein>
    <submittedName>
        <fullName evidence="1">Uncharacterized protein</fullName>
    </submittedName>
</protein>
<gene>
    <name evidence="1" type="ORF">PR048_023446</name>
</gene>